<evidence type="ECO:0000256" key="3">
    <source>
        <dbReference type="ARBA" id="ARBA00022454"/>
    </source>
</evidence>
<evidence type="ECO:0000256" key="1">
    <source>
        <dbReference type="ARBA" id="ARBA00004123"/>
    </source>
</evidence>
<proteinExistence type="predicted"/>
<feature type="compositionally biased region" description="Basic and acidic residues" evidence="6">
    <location>
        <begin position="764"/>
        <end position="775"/>
    </location>
</feature>
<evidence type="ECO:0000256" key="5">
    <source>
        <dbReference type="ARBA" id="ARBA00023242"/>
    </source>
</evidence>
<feature type="compositionally biased region" description="Basic and acidic residues" evidence="6">
    <location>
        <begin position="877"/>
        <end position="890"/>
    </location>
</feature>
<accession>A0AAE0WNL5</accession>
<protein>
    <recommendedName>
        <fullName evidence="7">Shelterin complex subunit TPP1/Est3 domain-containing protein</fullName>
    </recommendedName>
</protein>
<evidence type="ECO:0000256" key="2">
    <source>
        <dbReference type="ARBA" id="ARBA00004574"/>
    </source>
</evidence>
<sequence>MAKSLIEWLGKFVEAELEAVLAWDTAYRRDPHVKREASRFDDDGSNFRSIIESPPLTSEHKLQLLQVLSLRNPVSVLLSDGHHSVKALLSQEARDALQAELGDNLDLEMTGDVFSPTTVTVVSTPFGAVDGHLQLYIEGVQYHYHLRRTWGSPKPIHEHQPLAHLLKRIKDIRAIQFADQFDDDDDVDCERPSQAAHTQASVTPTLNQRIATQAHIRRKPTGPSLVDDGLEIEKGDNLAMPVVAPIQSRGVKRKQATVSTTNGAQLLNLLGRKDGHAEKARIVVAPEAPPSAQPVTNIATPAAQETSSSGVEVPNPHTSPVQDARRTTGGSSKASSQTRILYGRRPIPPNQHRLLDRKESWFPALPGWTHPHPNVPIDLLNVWSARMTSRSKEARQSTQAGAHVPASTPSRPATQVTNVDDSSMDTSSDEELPESQWPASQTTTKRNVLPPDSTIGSRPSAQSAMGTPRKLPYRSPDEPHPASAKPTPTKRSIERDPASQRSSQQTPMRHALPVKPPPALDSTALATVESTQYPSSSEVDLEPVVTSPASALSCAPAPAVQGTQYPSSSEVDMEPSVPRALDDPTSRHRQERSKFMKQAQRQTWVEQNCKSSQANVPYINDLIKAYNSVFTNDDISRTDMRTILEAVFPKLGTEGYLSVRIKPKISPNPRPAGQQLTRPGRGLFRQQYDGAADNADDAVSASMSGSTKRLQRGQTGDDGDERSPSSQPGSLGRPRHIGSVHSPAHLSGSSYRPRYGDGTDNSDDQSRSYEREHNKVRMSPTKSADDADDAVTGAPAEVEPTVATGRRSAMTKTIGSEVIKAEGSDVYDEDEFTNDEMMRNGVKHQRAKPSSTAHPAGGRKMVTEGSVRSTPAPRGHGRGEGERSSHEHTDGIQEVARTPFQEFMLAYNSVRPGGVFAVRKQKQHRARKDLGRVDVLAWKL</sequence>
<feature type="compositionally biased region" description="Polar residues" evidence="6">
    <location>
        <begin position="561"/>
        <end position="570"/>
    </location>
</feature>
<keyword evidence="3" id="KW-0158">Chromosome</keyword>
<feature type="region of interest" description="Disordered" evidence="6">
    <location>
        <begin position="557"/>
        <end position="588"/>
    </location>
</feature>
<dbReference type="Pfam" id="PF10341">
    <property type="entry name" value="TPP1"/>
    <property type="match status" value="1"/>
</dbReference>
<feature type="region of interest" description="Disordered" evidence="6">
    <location>
        <begin position="390"/>
        <end position="520"/>
    </location>
</feature>
<feature type="compositionally biased region" description="Polar residues" evidence="6">
    <location>
        <begin position="437"/>
        <end position="446"/>
    </location>
</feature>
<keyword evidence="4" id="KW-0779">Telomere</keyword>
<evidence type="ECO:0000313" key="8">
    <source>
        <dbReference type="EMBL" id="KAK3674914.1"/>
    </source>
</evidence>
<feature type="compositionally biased region" description="Polar residues" evidence="6">
    <location>
        <begin position="328"/>
        <end position="339"/>
    </location>
</feature>
<dbReference type="GO" id="GO:0042162">
    <property type="term" value="F:telomeric DNA binding"/>
    <property type="evidence" value="ECO:0007669"/>
    <property type="project" value="InterPro"/>
</dbReference>
<dbReference type="InterPro" id="IPR019437">
    <property type="entry name" value="TPP1/Est3"/>
</dbReference>
<dbReference type="EMBL" id="JAUTXT010000017">
    <property type="protein sequence ID" value="KAK3674914.1"/>
    <property type="molecule type" value="Genomic_DNA"/>
</dbReference>
<evidence type="ECO:0000256" key="4">
    <source>
        <dbReference type="ARBA" id="ARBA00022895"/>
    </source>
</evidence>
<feature type="compositionally biased region" description="Polar residues" evidence="6">
    <location>
        <begin position="454"/>
        <end position="465"/>
    </location>
</feature>
<feature type="region of interest" description="Disordered" evidence="6">
    <location>
        <begin position="841"/>
        <end position="890"/>
    </location>
</feature>
<dbReference type="Proteomes" id="UP001274830">
    <property type="component" value="Unassembled WGS sequence"/>
</dbReference>
<dbReference type="GO" id="GO:0000781">
    <property type="term" value="C:chromosome, telomeric region"/>
    <property type="evidence" value="ECO:0007669"/>
    <property type="project" value="UniProtKB-SubCell"/>
</dbReference>
<evidence type="ECO:0000259" key="7">
    <source>
        <dbReference type="Pfam" id="PF10341"/>
    </source>
</evidence>
<organism evidence="8 9">
    <name type="scientific">Recurvomyces mirabilis</name>
    <dbReference type="NCBI Taxonomy" id="574656"/>
    <lineage>
        <taxon>Eukaryota</taxon>
        <taxon>Fungi</taxon>
        <taxon>Dikarya</taxon>
        <taxon>Ascomycota</taxon>
        <taxon>Pezizomycotina</taxon>
        <taxon>Dothideomycetes</taxon>
        <taxon>Dothideomycetidae</taxon>
        <taxon>Mycosphaerellales</taxon>
        <taxon>Teratosphaeriaceae</taxon>
        <taxon>Recurvomyces</taxon>
    </lineage>
</organism>
<comment type="subcellular location">
    <subcellularLocation>
        <location evidence="2">Chromosome</location>
        <location evidence="2">Telomere</location>
    </subcellularLocation>
    <subcellularLocation>
        <location evidence="1">Nucleus</location>
    </subcellularLocation>
</comment>
<evidence type="ECO:0000256" key="6">
    <source>
        <dbReference type="SAM" id="MobiDB-lite"/>
    </source>
</evidence>
<dbReference type="AlphaFoldDB" id="A0AAE0WNL5"/>
<reference evidence="8" key="1">
    <citation type="submission" date="2023-07" db="EMBL/GenBank/DDBJ databases">
        <title>Black Yeasts Isolated from many extreme environments.</title>
        <authorList>
            <person name="Coleine C."/>
            <person name="Stajich J.E."/>
            <person name="Selbmann L."/>
        </authorList>
    </citation>
    <scope>NUCLEOTIDE SEQUENCE</scope>
    <source>
        <strain evidence="8">CCFEE 5485</strain>
    </source>
</reference>
<name>A0AAE0WNL5_9PEZI</name>
<evidence type="ECO:0000313" key="9">
    <source>
        <dbReference type="Proteomes" id="UP001274830"/>
    </source>
</evidence>
<dbReference type="GO" id="GO:0005697">
    <property type="term" value="C:telomerase holoenzyme complex"/>
    <property type="evidence" value="ECO:0007669"/>
    <property type="project" value="InterPro"/>
</dbReference>
<feature type="region of interest" description="Disordered" evidence="6">
    <location>
        <begin position="694"/>
        <end position="805"/>
    </location>
</feature>
<dbReference type="GO" id="GO:0007004">
    <property type="term" value="P:telomere maintenance via telomerase"/>
    <property type="evidence" value="ECO:0007669"/>
    <property type="project" value="InterPro"/>
</dbReference>
<feature type="domain" description="Shelterin complex subunit TPP1/Est3" evidence="7">
    <location>
        <begin position="7"/>
        <end position="115"/>
    </location>
</feature>
<feature type="region of interest" description="Disordered" evidence="6">
    <location>
        <begin position="302"/>
        <end position="351"/>
    </location>
</feature>
<feature type="compositionally biased region" description="Polar residues" evidence="6">
    <location>
        <begin position="701"/>
        <end position="714"/>
    </location>
</feature>
<comment type="caution">
    <text evidence="8">The sequence shown here is derived from an EMBL/GenBank/DDBJ whole genome shotgun (WGS) entry which is preliminary data.</text>
</comment>
<feature type="compositionally biased region" description="Polar residues" evidence="6">
    <location>
        <begin position="302"/>
        <end position="321"/>
    </location>
</feature>
<keyword evidence="5" id="KW-0539">Nucleus</keyword>
<feature type="compositionally biased region" description="Polar residues" evidence="6">
    <location>
        <begin position="407"/>
        <end position="419"/>
    </location>
</feature>
<keyword evidence="9" id="KW-1185">Reference proteome</keyword>
<gene>
    <name evidence="8" type="ORF">LTR78_005258</name>
</gene>